<organism evidence="1 2">
    <name type="scientific">Golovinomyces cichoracearum</name>
    <dbReference type="NCBI Taxonomy" id="62708"/>
    <lineage>
        <taxon>Eukaryota</taxon>
        <taxon>Fungi</taxon>
        <taxon>Dikarya</taxon>
        <taxon>Ascomycota</taxon>
        <taxon>Pezizomycotina</taxon>
        <taxon>Leotiomycetes</taxon>
        <taxon>Erysiphales</taxon>
        <taxon>Erysiphaceae</taxon>
        <taxon>Golovinomyces</taxon>
    </lineage>
</organism>
<evidence type="ECO:0000313" key="2">
    <source>
        <dbReference type="Proteomes" id="UP000283383"/>
    </source>
</evidence>
<dbReference type="EMBL" id="MCBQ01021868">
    <property type="protein sequence ID" value="RKF53444.1"/>
    <property type="molecule type" value="Genomic_DNA"/>
</dbReference>
<gene>
    <name evidence="1" type="ORF">GcM3_218041</name>
</gene>
<sequence length="105" mass="11580">MMSSLTSANPSNGVIILQGTQNYLEWLYTIEMSANSGTQDVLKYINPTRPIDQSSSIPTIPSDPVPSHIVSTATTITILDGAQSDVFKIRLAEWKEKNVEIEEIK</sequence>
<accession>A0A420H7N5</accession>
<dbReference type="AlphaFoldDB" id="A0A420H7N5"/>
<protein>
    <submittedName>
        <fullName evidence="1">Uncharacterized protein</fullName>
    </submittedName>
</protein>
<proteinExistence type="predicted"/>
<keyword evidence="2" id="KW-1185">Reference proteome</keyword>
<name>A0A420H7N5_9PEZI</name>
<dbReference type="STRING" id="62708.A0A420H7N5"/>
<comment type="caution">
    <text evidence="1">The sequence shown here is derived from an EMBL/GenBank/DDBJ whole genome shotgun (WGS) entry which is preliminary data.</text>
</comment>
<dbReference type="Proteomes" id="UP000283383">
    <property type="component" value="Unassembled WGS sequence"/>
</dbReference>
<evidence type="ECO:0000313" key="1">
    <source>
        <dbReference type="EMBL" id="RKF53444.1"/>
    </source>
</evidence>
<reference evidence="1 2" key="1">
    <citation type="journal article" date="2018" name="BMC Genomics">
        <title>Comparative genome analyses reveal sequence features reflecting distinct modes of host-adaptation between dicot and monocot powdery mildew.</title>
        <authorList>
            <person name="Wu Y."/>
            <person name="Ma X."/>
            <person name="Pan Z."/>
            <person name="Kale S.D."/>
            <person name="Song Y."/>
            <person name="King H."/>
            <person name="Zhang Q."/>
            <person name="Presley C."/>
            <person name="Deng X."/>
            <person name="Wei C.I."/>
            <person name="Xiao S."/>
        </authorList>
    </citation>
    <scope>NUCLEOTIDE SEQUENCE [LARGE SCALE GENOMIC DNA]</scope>
    <source>
        <strain evidence="1">UMSG3</strain>
    </source>
</reference>